<name>D2BAX8_STRRD</name>
<dbReference type="Proteomes" id="UP000002029">
    <property type="component" value="Chromosome"/>
</dbReference>
<dbReference type="KEGG" id="sro:Sros_9119"/>
<sequence length="268" mass="28810">MTNPGAPVLDRHLTIGCGCFVDALPLPMGCAVCGHAPYAYGCPGRAADHEYAQPSGTLMATRLEARRTGTRHLPAFESPATVAPAETIPLVPARPRPEQAPIITPAVPAPVPRRVLRPVRRPACMPRPAVVSWRGGGRRPMPCGARGVGAASRPRPFLSYGGLQTLLPHPTKRTYPAFATIGRVLDRLEVRSMEDAGSTTPEPAIPGWRVICSDAGRYWASREKPFPGKTSWGRPPFRTVDADTFDDLRVEVERQESAAQEAAGQVAS</sequence>
<proteinExistence type="predicted"/>
<dbReference type="RefSeq" id="WP_012895469.1">
    <property type="nucleotide sequence ID" value="NC_013595.1"/>
</dbReference>
<dbReference type="HOGENOM" id="CLU_1037966_0_0_11"/>
<dbReference type="OrthoDB" id="3483725at2"/>
<evidence type="ECO:0000313" key="2">
    <source>
        <dbReference type="Proteomes" id="UP000002029"/>
    </source>
</evidence>
<organism evidence="1 2">
    <name type="scientific">Streptosporangium roseum (strain ATCC 12428 / DSM 43021 / JCM 3005 / KCTC 9067 / NCIMB 10171 / NRRL 2505 / NI 9100)</name>
    <dbReference type="NCBI Taxonomy" id="479432"/>
    <lineage>
        <taxon>Bacteria</taxon>
        <taxon>Bacillati</taxon>
        <taxon>Actinomycetota</taxon>
        <taxon>Actinomycetes</taxon>
        <taxon>Streptosporangiales</taxon>
        <taxon>Streptosporangiaceae</taxon>
        <taxon>Streptosporangium</taxon>
    </lineage>
</organism>
<dbReference type="EMBL" id="CP001814">
    <property type="protein sequence ID" value="ACZ91742.1"/>
    <property type="molecule type" value="Genomic_DNA"/>
</dbReference>
<reference evidence="1 2" key="1">
    <citation type="journal article" date="2010" name="Stand. Genomic Sci.">
        <title>Complete genome sequence of Streptosporangium roseum type strain (NI 9100).</title>
        <authorList>
            <person name="Nolan M."/>
            <person name="Sikorski J."/>
            <person name="Jando M."/>
            <person name="Lucas S."/>
            <person name="Lapidus A."/>
            <person name="Glavina Del Rio T."/>
            <person name="Chen F."/>
            <person name="Tice H."/>
            <person name="Pitluck S."/>
            <person name="Cheng J.F."/>
            <person name="Chertkov O."/>
            <person name="Sims D."/>
            <person name="Meincke L."/>
            <person name="Brettin T."/>
            <person name="Han C."/>
            <person name="Detter J.C."/>
            <person name="Bruce D."/>
            <person name="Goodwin L."/>
            <person name="Land M."/>
            <person name="Hauser L."/>
            <person name="Chang Y.J."/>
            <person name="Jeffries C.D."/>
            <person name="Ivanova N."/>
            <person name="Mavromatis K."/>
            <person name="Mikhailova N."/>
            <person name="Chen A."/>
            <person name="Palaniappan K."/>
            <person name="Chain P."/>
            <person name="Rohde M."/>
            <person name="Goker M."/>
            <person name="Bristow J."/>
            <person name="Eisen J.A."/>
            <person name="Markowitz V."/>
            <person name="Hugenholtz P."/>
            <person name="Kyrpides N.C."/>
            <person name="Klenk H.P."/>
        </authorList>
    </citation>
    <scope>NUCLEOTIDE SEQUENCE [LARGE SCALE GENOMIC DNA]</scope>
    <source>
        <strain evidence="2">ATCC 12428 / DSM 43021 / JCM 3005 / NI 9100</strain>
    </source>
</reference>
<protein>
    <submittedName>
        <fullName evidence="1">Uncharacterized protein</fullName>
    </submittedName>
</protein>
<gene>
    <name evidence="1" type="ordered locus">Sros_9119</name>
</gene>
<dbReference type="AlphaFoldDB" id="D2BAX8"/>
<evidence type="ECO:0000313" key="1">
    <source>
        <dbReference type="EMBL" id="ACZ91742.1"/>
    </source>
</evidence>
<accession>D2BAX8</accession>
<keyword evidence="2" id="KW-1185">Reference proteome</keyword>
<dbReference type="eggNOG" id="ENOG5030VI1">
    <property type="taxonomic scope" value="Bacteria"/>
</dbReference>
<dbReference type="STRING" id="479432.Sros_9119"/>